<evidence type="ECO:0000313" key="3">
    <source>
        <dbReference type="Proteomes" id="UP000240996"/>
    </source>
</evidence>
<dbReference type="SUPFAM" id="SSF48452">
    <property type="entry name" value="TPR-like"/>
    <property type="match status" value="1"/>
</dbReference>
<evidence type="ECO:0008006" key="4">
    <source>
        <dbReference type="Google" id="ProtNLM"/>
    </source>
</evidence>
<name>A0A2T4YQS7_9SPHN</name>
<proteinExistence type="predicted"/>
<keyword evidence="1" id="KW-0732">Signal</keyword>
<dbReference type="EMBL" id="PZZN01000002">
    <property type="protein sequence ID" value="PTM45864.1"/>
    <property type="molecule type" value="Genomic_DNA"/>
</dbReference>
<dbReference type="Gene3D" id="1.25.40.10">
    <property type="entry name" value="Tetratricopeptide repeat domain"/>
    <property type="match status" value="1"/>
</dbReference>
<evidence type="ECO:0000313" key="2">
    <source>
        <dbReference type="EMBL" id="PTM45864.1"/>
    </source>
</evidence>
<feature type="chain" id="PRO_5015667627" description="Tetratricopeptide repeat protein" evidence="1">
    <location>
        <begin position="31"/>
        <end position="531"/>
    </location>
</feature>
<sequence length="531" mass="56313">MRVMHRVRHGVAWSVTIMAGLVAAWTPAAAKWAHATSDHFEIYADMSPAALTTMATRLEQFDGAIRHLHRTPEGTGAKGANRVTVYVANDVAAIRRLSGDRGIAGFYLPRASGSVAFTPRIDEGGDGSRSTRGGGIPQIVLFHEYAHHFLLGNYAAAYPAWFSEGYAEFVSTAAFEKEYVQLGGAAQHRAYSLLAAKPVPAATLFATGQTLTDEQRGVMYGRGWLLTHYLMFDAARGRQFQQYLTALNAGTPSVAAATAAFGDLRALDKALDAYLRQSRIPGLRIAYDKLPVAPVAVTPLSPGAAAMVELRMQSERGVNRATAAPIFARAARIAAAYPDDALAQGWLAEMAYDAGQDDVALGAADRALAADPTSRQAMLYKAQVMMRRAAAATPRDASAWSAARRWIVTANRQAPDDAEALSLYYDSFAAAGETPSAAAILGIGRALELVPQDPALRFKVAAQAILDGQTDAARRALRPLAYDPHQSADNPAARLIAILDTGVTGPAAMLALAKARGETVAATPSGPTPAN</sequence>
<dbReference type="Proteomes" id="UP000240996">
    <property type="component" value="Unassembled WGS sequence"/>
</dbReference>
<accession>A0A2T4YQS7</accession>
<evidence type="ECO:0000256" key="1">
    <source>
        <dbReference type="SAM" id="SignalP"/>
    </source>
</evidence>
<feature type="signal peptide" evidence="1">
    <location>
        <begin position="1"/>
        <end position="30"/>
    </location>
</feature>
<keyword evidence="3" id="KW-1185">Reference proteome</keyword>
<reference evidence="2 3" key="1">
    <citation type="submission" date="2018-04" db="EMBL/GenBank/DDBJ databases">
        <title>Genomic Encyclopedia of Type Strains, Phase III (KMG-III): the genomes of soil and plant-associated and newly described type strains.</title>
        <authorList>
            <person name="Whitman W."/>
        </authorList>
    </citation>
    <scope>NUCLEOTIDE SEQUENCE [LARGE SCALE GENOMIC DNA]</scope>
    <source>
        <strain evidence="2 3">NW12</strain>
    </source>
</reference>
<dbReference type="AlphaFoldDB" id="A0A2T4YQS7"/>
<gene>
    <name evidence="2" type="ORF">C8J24_2097</name>
</gene>
<protein>
    <recommendedName>
        <fullName evidence="4">Tetratricopeptide repeat protein</fullName>
    </recommendedName>
</protein>
<comment type="caution">
    <text evidence="2">The sequence shown here is derived from an EMBL/GenBank/DDBJ whole genome shotgun (WGS) entry which is preliminary data.</text>
</comment>
<organism evidence="2 3">
    <name type="scientific">Sphingomonas aerolata</name>
    <dbReference type="NCBI Taxonomy" id="185951"/>
    <lineage>
        <taxon>Bacteria</taxon>
        <taxon>Pseudomonadati</taxon>
        <taxon>Pseudomonadota</taxon>
        <taxon>Alphaproteobacteria</taxon>
        <taxon>Sphingomonadales</taxon>
        <taxon>Sphingomonadaceae</taxon>
        <taxon>Sphingomonas</taxon>
    </lineage>
</organism>
<dbReference type="InterPro" id="IPR011990">
    <property type="entry name" value="TPR-like_helical_dom_sf"/>
</dbReference>